<keyword evidence="2" id="KW-1005">Bacterial flagellum biogenesis</keyword>
<dbReference type="EMBL" id="CP097899">
    <property type="protein sequence ID" value="URN93411.1"/>
    <property type="molecule type" value="Genomic_DNA"/>
</dbReference>
<feature type="region of interest" description="Disordered" evidence="3">
    <location>
        <begin position="138"/>
        <end position="179"/>
    </location>
</feature>
<gene>
    <name evidence="4" type="ORF">NAG76_16455</name>
</gene>
<accession>A0A9J6ZBG9</accession>
<keyword evidence="4" id="KW-0282">Flagellum</keyword>
<feature type="compositionally biased region" description="Acidic residues" evidence="3">
    <location>
        <begin position="148"/>
        <end position="164"/>
    </location>
</feature>
<reference evidence="4" key="1">
    <citation type="submission" date="2022-05" db="EMBL/GenBank/DDBJ databases">
        <title>Novel bacterial taxa in a minimal lignocellulolytic consortium and its capacity to transform plastics disclosed by genome-resolved metagenomics.</title>
        <authorList>
            <person name="Rodriguez C.A.D."/>
            <person name="Diaz-Garcia L."/>
            <person name="Herrera K."/>
            <person name="Tarazona N.A."/>
            <person name="Sproer C."/>
            <person name="Overmann J."/>
            <person name="Jimenez D.J."/>
        </authorList>
    </citation>
    <scope>NUCLEOTIDE SEQUENCE</scope>
    <source>
        <strain evidence="4">MAG5</strain>
    </source>
</reference>
<keyword evidence="4" id="KW-0966">Cell projection</keyword>
<sequence>MASAITNSVVWPNYDSSNVKKASAKSNEMGKDQFLSILVAQLRNQDPMNPMSDTDFIAQMAQFTSVEQLSNMSDELALIRQNIGSASSLIGKTVTWNQFDEAGKVIQKSGVVDSIISQDGYLYVEVGGERIGIDFVGQISETKPSTDGPDEPTEETPEVPEDGSTETPGDDSSNGGVTE</sequence>
<evidence type="ECO:0000256" key="2">
    <source>
        <dbReference type="ARBA" id="ARBA00022795"/>
    </source>
</evidence>
<dbReference type="KEGG" id="plig:NAG76_16455"/>
<proteinExistence type="inferred from homology"/>
<dbReference type="Proteomes" id="UP001056756">
    <property type="component" value="Chromosome"/>
</dbReference>
<feature type="compositionally biased region" description="Polar residues" evidence="3">
    <location>
        <begin position="165"/>
        <end position="179"/>
    </location>
</feature>
<evidence type="ECO:0000313" key="5">
    <source>
        <dbReference type="Proteomes" id="UP001056756"/>
    </source>
</evidence>
<dbReference type="InterPro" id="IPR005648">
    <property type="entry name" value="FlgD"/>
</dbReference>
<name>A0A9J6ZBG9_9BACL</name>
<protein>
    <submittedName>
        <fullName evidence="4">Flagellar hook capping protein</fullName>
    </submittedName>
</protein>
<evidence type="ECO:0000256" key="3">
    <source>
        <dbReference type="SAM" id="MobiDB-lite"/>
    </source>
</evidence>
<comment type="similarity">
    <text evidence="1">Belongs to the FlgD family.</text>
</comment>
<evidence type="ECO:0000256" key="1">
    <source>
        <dbReference type="ARBA" id="ARBA00010577"/>
    </source>
</evidence>
<keyword evidence="4" id="KW-0969">Cilium</keyword>
<dbReference type="Pfam" id="PF03963">
    <property type="entry name" value="FlgD"/>
    <property type="match status" value="1"/>
</dbReference>
<dbReference type="AlphaFoldDB" id="A0A9J6ZBG9"/>
<dbReference type="GO" id="GO:0044781">
    <property type="term" value="P:bacterial-type flagellum organization"/>
    <property type="evidence" value="ECO:0007669"/>
    <property type="project" value="UniProtKB-KW"/>
</dbReference>
<organism evidence="4 5">
    <name type="scientific">Candidatus Pristimantibacillus lignocellulolyticus</name>
    <dbReference type="NCBI Taxonomy" id="2994561"/>
    <lineage>
        <taxon>Bacteria</taxon>
        <taxon>Bacillati</taxon>
        <taxon>Bacillota</taxon>
        <taxon>Bacilli</taxon>
        <taxon>Bacillales</taxon>
        <taxon>Paenibacillaceae</taxon>
        <taxon>Candidatus Pristimantibacillus</taxon>
    </lineage>
</organism>
<evidence type="ECO:0000313" key="4">
    <source>
        <dbReference type="EMBL" id="URN93411.1"/>
    </source>
</evidence>